<dbReference type="PANTHER" id="PTHR10621:SF61">
    <property type="entry name" value="UBIQUITIN FAMILY PROTEIN"/>
    <property type="match status" value="1"/>
</dbReference>
<dbReference type="GO" id="GO:0043161">
    <property type="term" value="P:proteasome-mediated ubiquitin-dependent protein catabolic process"/>
    <property type="evidence" value="ECO:0007669"/>
    <property type="project" value="TreeGrafter"/>
</dbReference>
<dbReference type="STRING" id="102285.A0A0R3T4R9"/>
<feature type="domain" description="Ubiquitin-like" evidence="2">
    <location>
        <begin position="208"/>
        <end position="277"/>
    </location>
</feature>
<feature type="domain" description="Ubiquitin-like" evidence="2">
    <location>
        <begin position="1"/>
        <end position="72"/>
    </location>
</feature>
<dbReference type="PANTHER" id="PTHR10621">
    <property type="entry name" value="UV EXCISION REPAIR PROTEIN RAD23"/>
    <property type="match status" value="1"/>
</dbReference>
<dbReference type="GO" id="GO:0005829">
    <property type="term" value="C:cytosol"/>
    <property type="evidence" value="ECO:0007669"/>
    <property type="project" value="TreeGrafter"/>
</dbReference>
<evidence type="ECO:0000256" key="1">
    <source>
        <dbReference type="SAM" id="MobiDB-lite"/>
    </source>
</evidence>
<dbReference type="EMBL" id="UZAE01000927">
    <property type="protein sequence ID" value="VDN97915.1"/>
    <property type="molecule type" value="Genomic_DNA"/>
</dbReference>
<feature type="domain" description="Ubiquitin-like" evidence="2">
    <location>
        <begin position="79"/>
        <end position="154"/>
    </location>
</feature>
<dbReference type="GO" id="GO:0043130">
    <property type="term" value="F:ubiquitin binding"/>
    <property type="evidence" value="ECO:0007669"/>
    <property type="project" value="TreeGrafter"/>
</dbReference>
<evidence type="ECO:0000313" key="3">
    <source>
        <dbReference type="EMBL" id="VDN97915.1"/>
    </source>
</evidence>
<dbReference type="GO" id="GO:0031593">
    <property type="term" value="F:polyubiquitin modification-dependent protein binding"/>
    <property type="evidence" value="ECO:0007669"/>
    <property type="project" value="TreeGrafter"/>
</dbReference>
<dbReference type="OrthoDB" id="417450at2759"/>
<reference evidence="5" key="1">
    <citation type="submission" date="2017-02" db="UniProtKB">
        <authorList>
            <consortium name="WormBaseParasite"/>
        </authorList>
    </citation>
    <scope>IDENTIFICATION</scope>
</reference>
<protein>
    <submittedName>
        <fullName evidence="5">Ubiquitin-like domain-containing protein</fullName>
    </submittedName>
</protein>
<dbReference type="InterPro" id="IPR000626">
    <property type="entry name" value="Ubiquitin-like_dom"/>
</dbReference>
<name>A0A0R3T4R9_RODNA</name>
<accession>A0A0R3T4R9</accession>
<dbReference type="PROSITE" id="PS50053">
    <property type="entry name" value="UBIQUITIN_2"/>
    <property type="match status" value="4"/>
</dbReference>
<dbReference type="AlphaFoldDB" id="A0A0R3T4R9"/>
<dbReference type="GO" id="GO:0070628">
    <property type="term" value="F:proteasome binding"/>
    <property type="evidence" value="ECO:0007669"/>
    <property type="project" value="TreeGrafter"/>
</dbReference>
<sequence>MLIEVCRCGRDSSSVNVPDNATVSDLKRVIELQEKVPYAEQTLTFNGLILEDNNLISKYGLCDQCTILLYLRLGFQPDFDLTVSLSSKMKVNLRISGEDTVRDLKKLVEQKSGLSLYDTELIYDHWVLEDDRKLIEYNISGGATILVVHDLNDGPDFQLEDSAQDGHAQPVSYSSHRRHHHKNSMSSSDEVNIEENESGSEQSNEELITVIFLPKTGSPIALKVHPTTPVGKVRGKLAQILHVPSGALGFVRDGKSLNPSRTFAQYGISHGESVCLLSQDHVVENPRSRVSSGQKSQEPKIRIVVQSANGHTLACHVRKTTTVGNLKQRLERELNVSKSKMRLFYHKTMLADESKMKDCEISDGCVVYLRY</sequence>
<dbReference type="Proteomes" id="UP000278807">
    <property type="component" value="Unassembled WGS sequence"/>
</dbReference>
<dbReference type="CDD" id="cd17039">
    <property type="entry name" value="Ubl_ubiquitin_like"/>
    <property type="match status" value="3"/>
</dbReference>
<dbReference type="GO" id="GO:0005654">
    <property type="term" value="C:nucleoplasm"/>
    <property type="evidence" value="ECO:0007669"/>
    <property type="project" value="TreeGrafter"/>
</dbReference>
<evidence type="ECO:0000313" key="4">
    <source>
        <dbReference type="Proteomes" id="UP000278807"/>
    </source>
</evidence>
<organism evidence="5">
    <name type="scientific">Rodentolepis nana</name>
    <name type="common">Dwarf tapeworm</name>
    <name type="synonym">Hymenolepis nana</name>
    <dbReference type="NCBI Taxonomy" id="102285"/>
    <lineage>
        <taxon>Eukaryota</taxon>
        <taxon>Metazoa</taxon>
        <taxon>Spiralia</taxon>
        <taxon>Lophotrochozoa</taxon>
        <taxon>Platyhelminthes</taxon>
        <taxon>Cestoda</taxon>
        <taxon>Eucestoda</taxon>
        <taxon>Cyclophyllidea</taxon>
        <taxon>Hymenolepididae</taxon>
        <taxon>Rodentolepis</taxon>
    </lineage>
</organism>
<dbReference type="WBParaSite" id="HNAJ_0000205701-mRNA-1">
    <property type="protein sequence ID" value="HNAJ_0000205701-mRNA-1"/>
    <property type="gene ID" value="HNAJ_0000205701"/>
</dbReference>
<evidence type="ECO:0000259" key="2">
    <source>
        <dbReference type="PROSITE" id="PS50053"/>
    </source>
</evidence>
<evidence type="ECO:0000313" key="5">
    <source>
        <dbReference type="WBParaSite" id="HNAJ_0000205701-mRNA-1"/>
    </source>
</evidence>
<keyword evidence="4" id="KW-1185">Reference proteome</keyword>
<dbReference type="Pfam" id="PF00240">
    <property type="entry name" value="ubiquitin"/>
    <property type="match status" value="3"/>
</dbReference>
<reference evidence="3 4" key="2">
    <citation type="submission" date="2018-11" db="EMBL/GenBank/DDBJ databases">
        <authorList>
            <consortium name="Pathogen Informatics"/>
        </authorList>
    </citation>
    <scope>NUCLEOTIDE SEQUENCE [LARGE SCALE GENOMIC DNA]</scope>
</reference>
<feature type="domain" description="Ubiquitin-like" evidence="2">
    <location>
        <begin position="301"/>
        <end position="371"/>
    </location>
</feature>
<feature type="region of interest" description="Disordered" evidence="1">
    <location>
        <begin position="157"/>
        <end position="203"/>
    </location>
</feature>
<dbReference type="SUPFAM" id="SSF54236">
    <property type="entry name" value="Ubiquitin-like"/>
    <property type="match status" value="4"/>
</dbReference>
<proteinExistence type="predicted"/>
<dbReference type="Gene3D" id="3.10.20.90">
    <property type="entry name" value="Phosphatidylinositol 3-kinase Catalytic Subunit, Chain A, domain 1"/>
    <property type="match status" value="4"/>
</dbReference>
<dbReference type="SMART" id="SM00213">
    <property type="entry name" value="UBQ"/>
    <property type="match status" value="4"/>
</dbReference>
<gene>
    <name evidence="3" type="ORF">HNAJ_LOCUS2056</name>
</gene>
<dbReference type="InterPro" id="IPR029071">
    <property type="entry name" value="Ubiquitin-like_domsf"/>
</dbReference>